<feature type="binding site" evidence="11 13">
    <location>
        <position position="236"/>
    </location>
    <ligand>
        <name>[2Fe-2S] cluster</name>
        <dbReference type="ChEBI" id="CHEBI:190135"/>
    </ligand>
</feature>
<keyword evidence="6 11" id="KW-0274">FAD</keyword>
<dbReference type="AlphaFoldDB" id="A0A1Q5PSV0"/>
<dbReference type="Gene3D" id="2.10.240.10">
    <property type="entry name" value="Dihydroorotate dehydrogenase, electron transfer subunit"/>
    <property type="match status" value="1"/>
</dbReference>
<comment type="subunit">
    <text evidence="11">Heterotetramer of 2 PyrK and 2 PyrD type B subunits.</text>
</comment>
<evidence type="ECO:0000256" key="11">
    <source>
        <dbReference type="HAMAP-Rule" id="MF_01211"/>
    </source>
</evidence>
<feature type="binding site" evidence="11 12">
    <location>
        <begin position="72"/>
        <end position="74"/>
    </location>
    <ligand>
        <name>FAD</name>
        <dbReference type="ChEBI" id="CHEBI:57692"/>
    </ligand>
</feature>
<evidence type="ECO:0000313" key="16">
    <source>
        <dbReference type="Proteomes" id="UP000186465"/>
    </source>
</evidence>
<feature type="binding site" evidence="11 12">
    <location>
        <begin position="55"/>
        <end position="58"/>
    </location>
    <ligand>
        <name>FAD</name>
        <dbReference type="ChEBI" id="CHEBI:57692"/>
    </ligand>
</feature>
<dbReference type="InterPro" id="IPR019480">
    <property type="entry name" value="Dihydroorotate_DH_Fe-S-bd"/>
</dbReference>
<dbReference type="OrthoDB" id="9796486at2"/>
<dbReference type="PANTHER" id="PTHR43513:SF3">
    <property type="entry name" value="DIHYDROOROTATE DEHYDROGENASE B (NAD(+)), ELECTRON TRANSFER SUBUNIT-RELATED"/>
    <property type="match status" value="1"/>
</dbReference>
<protein>
    <recommendedName>
        <fullName evidence="11">Dihydroorotate dehydrogenase B (NAD(+)), electron transfer subunit</fullName>
    </recommendedName>
    <alternativeName>
        <fullName evidence="11">Dihydroorotate oxidase B, electron transfer subunit</fullName>
    </alternativeName>
</protein>
<keyword evidence="4 11" id="KW-0001">2Fe-2S</keyword>
<dbReference type="PANTHER" id="PTHR43513">
    <property type="entry name" value="DIHYDROOROTATE DEHYDROGENASE B (NAD(+)), ELECTRON TRANSFER SUBUNIT"/>
    <property type="match status" value="1"/>
</dbReference>
<dbReference type="Proteomes" id="UP000186465">
    <property type="component" value="Unassembled WGS sequence"/>
</dbReference>
<comment type="caution">
    <text evidence="15">The sequence shown here is derived from an EMBL/GenBank/DDBJ whole genome shotgun (WGS) entry which is preliminary data.</text>
</comment>
<evidence type="ECO:0000256" key="1">
    <source>
        <dbReference type="ARBA" id="ARBA00006422"/>
    </source>
</evidence>
<evidence type="ECO:0000256" key="2">
    <source>
        <dbReference type="ARBA" id="ARBA00022448"/>
    </source>
</evidence>
<evidence type="ECO:0000256" key="12">
    <source>
        <dbReference type="PIRSR" id="PIRSR006816-1"/>
    </source>
</evidence>
<dbReference type="GO" id="GO:0046872">
    <property type="term" value="F:metal ion binding"/>
    <property type="evidence" value="ECO:0007669"/>
    <property type="project" value="UniProtKB-KW"/>
</dbReference>
<comment type="similarity">
    <text evidence="1 11">Belongs to the PyrK family.</text>
</comment>
<dbReference type="Gene3D" id="3.40.50.80">
    <property type="entry name" value="Nucleotide-binding domain of ferredoxin-NADP reductase (FNR) module"/>
    <property type="match status" value="1"/>
</dbReference>
<dbReference type="GO" id="GO:0050660">
    <property type="term" value="F:flavin adenine dinucleotide binding"/>
    <property type="evidence" value="ECO:0007669"/>
    <property type="project" value="InterPro"/>
</dbReference>
<keyword evidence="2 11" id="KW-0813">Transport</keyword>
<proteinExistence type="inferred from homology"/>
<name>A0A1Q5PSV0_9ACTO</name>
<dbReference type="SUPFAM" id="SSF52343">
    <property type="entry name" value="Ferredoxin reductase-like, C-terminal NADP-linked domain"/>
    <property type="match status" value="1"/>
</dbReference>
<dbReference type="EMBL" id="MPDM01000001">
    <property type="protein sequence ID" value="OKL50525.1"/>
    <property type="molecule type" value="Genomic_DNA"/>
</dbReference>
<reference evidence="16" key="1">
    <citation type="submission" date="2016-11" db="EMBL/GenBank/DDBJ databases">
        <title>Actinomyces gypaetusis sp. nov. isolated from Gypaetus barbatus in Qinghai Tibet Plateau China.</title>
        <authorList>
            <person name="Meng X."/>
        </authorList>
    </citation>
    <scope>NUCLEOTIDE SEQUENCE [LARGE SCALE GENOMIC DNA]</scope>
    <source>
        <strain evidence="16">DSM 15383</strain>
    </source>
</reference>
<dbReference type="SUPFAM" id="SSF63380">
    <property type="entry name" value="Riboflavin synthase domain-like"/>
    <property type="match status" value="1"/>
</dbReference>
<dbReference type="GO" id="GO:0044205">
    <property type="term" value="P:'de novo' UMP biosynthetic process"/>
    <property type="evidence" value="ECO:0007669"/>
    <property type="project" value="UniProtKB-UniRule"/>
</dbReference>
<comment type="function">
    <text evidence="11">Responsible for channeling the electrons from the oxidation of dihydroorotate from the FMN redox center in the PyrD type B subunit to the ultimate electron acceptor NAD(+).</text>
</comment>
<dbReference type="GO" id="GO:0051537">
    <property type="term" value="F:2 iron, 2 sulfur cluster binding"/>
    <property type="evidence" value="ECO:0007669"/>
    <property type="project" value="UniProtKB-KW"/>
</dbReference>
<evidence type="ECO:0000256" key="4">
    <source>
        <dbReference type="ARBA" id="ARBA00022714"/>
    </source>
</evidence>
<evidence type="ECO:0000256" key="7">
    <source>
        <dbReference type="ARBA" id="ARBA00022975"/>
    </source>
</evidence>
<dbReference type="InterPro" id="IPR037117">
    <property type="entry name" value="Dihydroorotate_DH_ele_sf"/>
</dbReference>
<evidence type="ECO:0000259" key="14">
    <source>
        <dbReference type="PROSITE" id="PS51384"/>
    </source>
</evidence>
<comment type="cofactor">
    <cofactor evidence="13">
        <name>[2Fe-2S] cluster</name>
        <dbReference type="ChEBI" id="CHEBI:190135"/>
    </cofactor>
    <text evidence="13">Binds 1 [2Fe-2S] cluster per subunit.</text>
</comment>
<dbReference type="STRING" id="156892.BM477_00705"/>
<evidence type="ECO:0000256" key="9">
    <source>
        <dbReference type="ARBA" id="ARBA00023004"/>
    </source>
</evidence>
<keyword evidence="8 11" id="KW-0249">Electron transport</keyword>
<feature type="domain" description="FAD-binding FR-type" evidence="14">
    <location>
        <begin position="6"/>
        <end position="104"/>
    </location>
</feature>
<dbReference type="PIRSF" id="PIRSF006816">
    <property type="entry name" value="Cyc3_hyd_g"/>
    <property type="match status" value="1"/>
</dbReference>
<dbReference type="Pfam" id="PF10418">
    <property type="entry name" value="DHODB_Fe-S_bind"/>
    <property type="match status" value="1"/>
</dbReference>
<dbReference type="PROSITE" id="PS51384">
    <property type="entry name" value="FAD_FR"/>
    <property type="match status" value="1"/>
</dbReference>
<dbReference type="UniPathway" id="UPA00070">
    <property type="reaction ID" value="UER00945"/>
</dbReference>
<keyword evidence="9 11" id="KW-0408">Iron</keyword>
<evidence type="ECO:0000256" key="3">
    <source>
        <dbReference type="ARBA" id="ARBA00022630"/>
    </source>
</evidence>
<dbReference type="InterPro" id="IPR017927">
    <property type="entry name" value="FAD-bd_FR_type"/>
</dbReference>
<keyword evidence="5 11" id="KW-0479">Metal-binding</keyword>
<keyword evidence="10 11" id="KW-0411">Iron-sulfur</keyword>
<accession>A0A1Q5PSV0</accession>
<evidence type="ECO:0000256" key="13">
    <source>
        <dbReference type="PIRSR" id="PIRSR006816-2"/>
    </source>
</evidence>
<feature type="binding site" evidence="11 12">
    <location>
        <begin position="79"/>
        <end position="80"/>
    </location>
    <ligand>
        <name>FAD</name>
        <dbReference type="ChEBI" id="CHEBI:57692"/>
    </ligand>
</feature>
<dbReference type="HAMAP" id="MF_01211">
    <property type="entry name" value="DHODB_Fe_S_bind"/>
    <property type="match status" value="1"/>
</dbReference>
<keyword evidence="7 11" id="KW-0665">Pyrimidine biosynthesis</keyword>
<dbReference type="InterPro" id="IPR039261">
    <property type="entry name" value="FNR_nucleotide-bd"/>
</dbReference>
<comment type="cofactor">
    <cofactor evidence="11 12">
        <name>FAD</name>
        <dbReference type="ChEBI" id="CHEBI:57692"/>
    </cofactor>
    <text evidence="11 12">Binds 1 FAD per subunit.</text>
</comment>
<dbReference type="InterPro" id="IPR012165">
    <property type="entry name" value="Cyt_c3_hydrogenase_gsu"/>
</dbReference>
<feature type="binding site" evidence="11 13">
    <location>
        <position position="239"/>
    </location>
    <ligand>
        <name>[2Fe-2S] cluster</name>
        <dbReference type="ChEBI" id="CHEBI:190135"/>
    </ligand>
</feature>
<dbReference type="InterPro" id="IPR050353">
    <property type="entry name" value="PyrK_electron_transfer"/>
</dbReference>
<dbReference type="CDD" id="cd06218">
    <property type="entry name" value="DHOD_e_trans"/>
    <property type="match status" value="1"/>
</dbReference>
<sequence>MSCFKPAPVNLPVVSNRQIADSIWELVFTWNGSPVPPGTFVMVKPALAKDLPLGRPISVADMADDGSTLTIIYRVVGVGTAALSQLTPGTEVTVLGPLGQGFPLQIEGAEGDSADSRRALLVGGGVGIPPLYLLGRRLKELGWELSFQLGLRGEHEIFWADKYADLGTVHWATDDGSAGTHGTVAQIVLPETEAHPDAVHACGPLPMLRHVKERWMDTCPTFVSVEQRMACGVGACYACVIPNPQDPEHQHRICYDGPVFAAAEVTL</sequence>
<dbReference type="InterPro" id="IPR017938">
    <property type="entry name" value="Riboflavin_synthase-like_b-brl"/>
</dbReference>
<comment type="cofactor">
    <cofactor evidence="11">
        <name>[2Fe-2S] cluster</name>
        <dbReference type="ChEBI" id="CHEBI:190135"/>
    </cofactor>
    <text evidence="11">Binds 1 [2Fe-2S] cluster per subunit.</text>
</comment>
<dbReference type="RefSeq" id="WP_075360763.1">
    <property type="nucleotide sequence ID" value="NZ_MPDM01000001.1"/>
</dbReference>
<dbReference type="Gene3D" id="2.40.30.10">
    <property type="entry name" value="Translation factors"/>
    <property type="match status" value="1"/>
</dbReference>
<keyword evidence="3 11" id="KW-0285">Flavoprotein</keyword>
<evidence type="ECO:0000256" key="10">
    <source>
        <dbReference type="ARBA" id="ARBA00023014"/>
    </source>
</evidence>
<comment type="pathway">
    <text evidence="11">Pyrimidine metabolism; UMP biosynthesis via de novo pathway; orotate from (S)-dihydroorotate (NAD(+) route): step 1/1.</text>
</comment>
<evidence type="ECO:0000313" key="15">
    <source>
        <dbReference type="EMBL" id="OKL50525.1"/>
    </source>
</evidence>
<feature type="binding site" evidence="11 13">
    <location>
        <position position="231"/>
    </location>
    <ligand>
        <name>[2Fe-2S] cluster</name>
        <dbReference type="ChEBI" id="CHEBI:190135"/>
    </ligand>
</feature>
<dbReference type="GO" id="GO:0016491">
    <property type="term" value="F:oxidoreductase activity"/>
    <property type="evidence" value="ECO:0007669"/>
    <property type="project" value="InterPro"/>
</dbReference>
<feature type="binding site" evidence="11 13">
    <location>
        <position position="254"/>
    </location>
    <ligand>
        <name>[2Fe-2S] cluster</name>
        <dbReference type="ChEBI" id="CHEBI:190135"/>
    </ligand>
</feature>
<dbReference type="GO" id="GO:0009055">
    <property type="term" value="F:electron transfer activity"/>
    <property type="evidence" value="ECO:0007669"/>
    <property type="project" value="UniProtKB-UniRule"/>
</dbReference>
<evidence type="ECO:0000256" key="6">
    <source>
        <dbReference type="ARBA" id="ARBA00022827"/>
    </source>
</evidence>
<evidence type="ECO:0000256" key="5">
    <source>
        <dbReference type="ARBA" id="ARBA00022723"/>
    </source>
</evidence>
<organism evidence="15 16">
    <name type="scientific">Boudabousia marimammalium</name>
    <dbReference type="NCBI Taxonomy" id="156892"/>
    <lineage>
        <taxon>Bacteria</taxon>
        <taxon>Bacillati</taxon>
        <taxon>Actinomycetota</taxon>
        <taxon>Actinomycetes</taxon>
        <taxon>Actinomycetales</taxon>
        <taxon>Actinomycetaceae</taxon>
        <taxon>Boudabousia</taxon>
    </lineage>
</organism>
<dbReference type="InterPro" id="IPR023455">
    <property type="entry name" value="Dihydroorotate_DHASE_ETsu"/>
</dbReference>
<evidence type="ECO:0000256" key="8">
    <source>
        <dbReference type="ARBA" id="ARBA00022982"/>
    </source>
</evidence>
<gene>
    <name evidence="11" type="primary">pyrK</name>
    <name evidence="15" type="ORF">BM477_00705</name>
</gene>
<keyword evidence="16" id="KW-1185">Reference proteome</keyword>